<dbReference type="Proteomes" id="UP000703720">
    <property type="component" value="Unassembled WGS sequence"/>
</dbReference>
<dbReference type="SUPFAM" id="SSF48498">
    <property type="entry name" value="Tetracyclin repressor-like, C-terminal domain"/>
    <property type="match status" value="1"/>
</dbReference>
<keyword evidence="1" id="KW-0805">Transcription regulation</keyword>
<keyword evidence="3" id="KW-0804">Transcription</keyword>
<protein>
    <submittedName>
        <fullName evidence="6">AcrR family transcriptional regulator</fullName>
    </submittedName>
</protein>
<feature type="DNA-binding region" description="H-T-H motif" evidence="4">
    <location>
        <begin position="34"/>
        <end position="53"/>
    </location>
</feature>
<dbReference type="PANTHER" id="PTHR47506">
    <property type="entry name" value="TRANSCRIPTIONAL REGULATORY PROTEIN"/>
    <property type="match status" value="1"/>
</dbReference>
<gene>
    <name evidence="6" type="ORF">JOF42_000735</name>
</gene>
<evidence type="ECO:0000313" key="6">
    <source>
        <dbReference type="EMBL" id="MBP2377240.1"/>
    </source>
</evidence>
<dbReference type="InterPro" id="IPR009057">
    <property type="entry name" value="Homeodomain-like_sf"/>
</dbReference>
<dbReference type="RefSeq" id="WP_210096611.1">
    <property type="nucleotide sequence ID" value="NZ_BAAAIO010000001.1"/>
</dbReference>
<reference evidence="6 7" key="1">
    <citation type="submission" date="2021-03" db="EMBL/GenBank/DDBJ databases">
        <title>Sequencing the genomes of 1000 actinobacteria strains.</title>
        <authorList>
            <person name="Klenk H.-P."/>
        </authorList>
    </citation>
    <scope>NUCLEOTIDE SEQUENCE [LARGE SCALE GENOMIC DNA]</scope>
    <source>
        <strain evidence="6 7">DSM 13468</strain>
    </source>
</reference>
<evidence type="ECO:0000256" key="2">
    <source>
        <dbReference type="ARBA" id="ARBA00023125"/>
    </source>
</evidence>
<dbReference type="PRINTS" id="PR00455">
    <property type="entry name" value="HTHTETR"/>
</dbReference>
<dbReference type="InterPro" id="IPR001647">
    <property type="entry name" value="HTH_TetR"/>
</dbReference>
<name>A0ABS4WM07_9MICO</name>
<sequence length="197" mass="22012">MARRGQYAKGAAKRAEILAVALEVVAEQGTRKASNREIAARVGLTQPGLMHYFSTREELFLEVLRARDERDHEQFYSPLQGFQGFLHVITHNASVPGLVRLYVEYSAEATLEGHLARAFFEERFTWVRGLMVEAVEIEQAAELMGPDVDTAYVADLVIAAADGLQVQWLLDPSIDMADRLSRLWQGIRAASWPVVVA</sequence>
<evidence type="ECO:0000256" key="3">
    <source>
        <dbReference type="ARBA" id="ARBA00023163"/>
    </source>
</evidence>
<evidence type="ECO:0000256" key="4">
    <source>
        <dbReference type="PROSITE-ProRule" id="PRU00335"/>
    </source>
</evidence>
<dbReference type="Pfam" id="PF00440">
    <property type="entry name" value="TetR_N"/>
    <property type="match status" value="1"/>
</dbReference>
<comment type="caution">
    <text evidence="6">The sequence shown here is derived from an EMBL/GenBank/DDBJ whole genome shotgun (WGS) entry which is preliminary data.</text>
</comment>
<dbReference type="Gene3D" id="1.10.357.10">
    <property type="entry name" value="Tetracycline Repressor, domain 2"/>
    <property type="match status" value="1"/>
</dbReference>
<dbReference type="SUPFAM" id="SSF46689">
    <property type="entry name" value="Homeodomain-like"/>
    <property type="match status" value="1"/>
</dbReference>
<evidence type="ECO:0000259" key="5">
    <source>
        <dbReference type="PROSITE" id="PS50977"/>
    </source>
</evidence>
<accession>A0ABS4WM07</accession>
<evidence type="ECO:0000256" key="1">
    <source>
        <dbReference type="ARBA" id="ARBA00023015"/>
    </source>
</evidence>
<dbReference type="EMBL" id="JAGIOA010000001">
    <property type="protein sequence ID" value="MBP2377240.1"/>
    <property type="molecule type" value="Genomic_DNA"/>
</dbReference>
<feature type="domain" description="HTH tetR-type" evidence="5">
    <location>
        <begin position="11"/>
        <end position="71"/>
    </location>
</feature>
<dbReference type="PROSITE" id="PS50977">
    <property type="entry name" value="HTH_TETR_2"/>
    <property type="match status" value="1"/>
</dbReference>
<evidence type="ECO:0000313" key="7">
    <source>
        <dbReference type="Proteomes" id="UP000703720"/>
    </source>
</evidence>
<organism evidence="6 7">
    <name type="scientific">Microbacterium phyllosphaerae</name>
    <dbReference type="NCBI Taxonomy" id="124798"/>
    <lineage>
        <taxon>Bacteria</taxon>
        <taxon>Bacillati</taxon>
        <taxon>Actinomycetota</taxon>
        <taxon>Actinomycetes</taxon>
        <taxon>Micrococcales</taxon>
        <taxon>Microbacteriaceae</taxon>
        <taxon>Microbacterium</taxon>
    </lineage>
</organism>
<dbReference type="InterPro" id="IPR036271">
    <property type="entry name" value="Tet_transcr_reg_TetR-rel_C_sf"/>
</dbReference>
<keyword evidence="7" id="KW-1185">Reference proteome</keyword>
<proteinExistence type="predicted"/>
<dbReference type="PANTHER" id="PTHR47506:SF6">
    <property type="entry name" value="HTH-TYPE TRANSCRIPTIONAL REPRESSOR NEMR"/>
    <property type="match status" value="1"/>
</dbReference>
<keyword evidence="2 4" id="KW-0238">DNA-binding</keyword>